<feature type="domain" description="Protein kinase" evidence="1">
    <location>
        <begin position="53"/>
        <end position="150"/>
    </location>
</feature>
<reference evidence="2 3" key="1">
    <citation type="submission" date="2020-06" db="EMBL/GenBank/DDBJ databases">
        <title>Transcriptomic and genomic resources for Thalictrum thalictroides and T. hernandezii: Facilitating candidate gene discovery in an emerging model plant lineage.</title>
        <authorList>
            <person name="Arias T."/>
            <person name="Riano-Pachon D.M."/>
            <person name="Di Stilio V.S."/>
        </authorList>
    </citation>
    <scope>NUCLEOTIDE SEQUENCE [LARGE SCALE GENOMIC DNA]</scope>
    <source>
        <strain evidence="3">cv. WT478/WT964</strain>
        <tissue evidence="2">Leaves</tissue>
    </source>
</reference>
<dbReference type="InterPro" id="IPR046959">
    <property type="entry name" value="PRK1-6/SRF4-like"/>
</dbReference>
<dbReference type="Proteomes" id="UP000554482">
    <property type="component" value="Unassembled WGS sequence"/>
</dbReference>
<dbReference type="GO" id="GO:0004672">
    <property type="term" value="F:protein kinase activity"/>
    <property type="evidence" value="ECO:0007669"/>
    <property type="project" value="InterPro"/>
</dbReference>
<accession>A0A7J6WNU2</accession>
<dbReference type="OrthoDB" id="4062651at2759"/>
<keyword evidence="3" id="KW-1185">Reference proteome</keyword>
<dbReference type="GO" id="GO:0005524">
    <property type="term" value="F:ATP binding"/>
    <property type="evidence" value="ECO:0007669"/>
    <property type="project" value="InterPro"/>
</dbReference>
<keyword evidence="2" id="KW-0418">Kinase</keyword>
<dbReference type="Pfam" id="PF07714">
    <property type="entry name" value="PK_Tyr_Ser-Thr"/>
    <property type="match status" value="1"/>
</dbReference>
<dbReference type="AlphaFoldDB" id="A0A7J6WNU2"/>
<dbReference type="InterPro" id="IPR011009">
    <property type="entry name" value="Kinase-like_dom_sf"/>
</dbReference>
<gene>
    <name evidence="2" type="ORF">FRX31_011814</name>
</gene>
<keyword evidence="2" id="KW-0675">Receptor</keyword>
<dbReference type="Gene3D" id="1.10.510.10">
    <property type="entry name" value="Transferase(Phosphotransferase) domain 1"/>
    <property type="match status" value="1"/>
</dbReference>
<dbReference type="PANTHER" id="PTHR48007">
    <property type="entry name" value="LEUCINE-RICH REPEAT RECEPTOR-LIKE PROTEIN KINASE PXC1"/>
    <property type="match status" value="1"/>
</dbReference>
<dbReference type="PANTHER" id="PTHR48007:SF4">
    <property type="entry name" value="LEUCINE-RICH REPEAT RECEPTOR-LIKE PROTEIN KINASE PXC1"/>
    <property type="match status" value="1"/>
</dbReference>
<dbReference type="PROSITE" id="PS50011">
    <property type="entry name" value="PROTEIN_KINASE_DOM"/>
    <property type="match status" value="1"/>
</dbReference>
<keyword evidence="2" id="KW-0808">Transferase</keyword>
<name>A0A7J6WNU2_THATH</name>
<dbReference type="InterPro" id="IPR000719">
    <property type="entry name" value="Prot_kinase_dom"/>
</dbReference>
<dbReference type="InterPro" id="IPR001245">
    <property type="entry name" value="Ser-Thr/Tyr_kinase_cat_dom"/>
</dbReference>
<evidence type="ECO:0000313" key="2">
    <source>
        <dbReference type="EMBL" id="KAF5198598.1"/>
    </source>
</evidence>
<dbReference type="EMBL" id="JABWDY010013080">
    <property type="protein sequence ID" value="KAF5198598.1"/>
    <property type="molecule type" value="Genomic_DNA"/>
</dbReference>
<organism evidence="2 3">
    <name type="scientific">Thalictrum thalictroides</name>
    <name type="common">Rue-anemone</name>
    <name type="synonym">Anemone thalictroides</name>
    <dbReference type="NCBI Taxonomy" id="46969"/>
    <lineage>
        <taxon>Eukaryota</taxon>
        <taxon>Viridiplantae</taxon>
        <taxon>Streptophyta</taxon>
        <taxon>Embryophyta</taxon>
        <taxon>Tracheophyta</taxon>
        <taxon>Spermatophyta</taxon>
        <taxon>Magnoliopsida</taxon>
        <taxon>Ranunculales</taxon>
        <taxon>Ranunculaceae</taxon>
        <taxon>Thalictroideae</taxon>
        <taxon>Thalictrum</taxon>
    </lineage>
</organism>
<comment type="caution">
    <text evidence="2">The sequence shown here is derived from an EMBL/GenBank/DDBJ whole genome shotgun (WGS) entry which is preliminary data.</text>
</comment>
<evidence type="ECO:0000259" key="1">
    <source>
        <dbReference type="PROSITE" id="PS50011"/>
    </source>
</evidence>
<dbReference type="SUPFAM" id="SSF56112">
    <property type="entry name" value="Protein kinase-like (PK-like)"/>
    <property type="match status" value="1"/>
</dbReference>
<protein>
    <submittedName>
        <fullName evidence="2">Leucine-rich repeat receptor-like protein kinase pxc1</fullName>
    </submittedName>
</protein>
<sequence length="150" mass="16926">MLPPPPPPSELHLEVHSIGSPTIDDSLLVKIGGSSSLEIMKMIPQFKFKDLLRATAEALGSGDFGRTYKQVLKSSNVVCVSSLEKIHDETNLQEKLHLYLGRLRHENLVSLKTYYFSAEEKMLVSEYMPNGSLFSILHSNRNHHKRIPLD</sequence>
<evidence type="ECO:0000313" key="3">
    <source>
        <dbReference type="Proteomes" id="UP000554482"/>
    </source>
</evidence>
<proteinExistence type="predicted"/>